<dbReference type="HOGENOM" id="CLU_018751_2_0_6"/>
<evidence type="ECO:0000313" key="9">
    <source>
        <dbReference type="Proteomes" id="UP000000753"/>
    </source>
</evidence>
<dbReference type="OrthoDB" id="9762978at2"/>
<accession>B8CLU0</accession>
<evidence type="ECO:0000256" key="1">
    <source>
        <dbReference type="ARBA" id="ARBA00004651"/>
    </source>
</evidence>
<feature type="transmembrane region" description="Helical" evidence="6">
    <location>
        <begin position="385"/>
        <end position="404"/>
    </location>
</feature>
<feature type="transmembrane region" description="Helical" evidence="6">
    <location>
        <begin position="481"/>
        <end position="501"/>
    </location>
</feature>
<evidence type="ECO:0000313" key="8">
    <source>
        <dbReference type="EMBL" id="ACJ28864.1"/>
    </source>
</evidence>
<evidence type="ECO:0000256" key="3">
    <source>
        <dbReference type="ARBA" id="ARBA00022692"/>
    </source>
</evidence>
<dbReference type="RefSeq" id="WP_020912226.1">
    <property type="nucleotide sequence ID" value="NC_011566.1"/>
</dbReference>
<comment type="subcellular location">
    <subcellularLocation>
        <location evidence="1">Cell membrane</location>
        <topology evidence="1">Multi-pass membrane protein</topology>
    </subcellularLocation>
</comment>
<proteinExistence type="predicted"/>
<protein>
    <submittedName>
        <fullName evidence="8">Na+/H+ antiporter NhaC</fullName>
    </submittedName>
</protein>
<evidence type="ECO:0000259" key="7">
    <source>
        <dbReference type="Pfam" id="PF03553"/>
    </source>
</evidence>
<feature type="transmembrane region" description="Helical" evidence="6">
    <location>
        <begin position="293"/>
        <end position="315"/>
    </location>
</feature>
<dbReference type="KEGG" id="swp:swp_2110"/>
<feature type="domain" description="Na+/H+ antiporter NhaC-like C-terminal" evidence="7">
    <location>
        <begin position="284"/>
        <end position="564"/>
    </location>
</feature>
<evidence type="ECO:0000256" key="6">
    <source>
        <dbReference type="SAM" id="Phobius"/>
    </source>
</evidence>
<dbReference type="Proteomes" id="UP000000753">
    <property type="component" value="Chromosome"/>
</dbReference>
<feature type="transmembrane region" description="Helical" evidence="6">
    <location>
        <begin position="454"/>
        <end position="474"/>
    </location>
</feature>
<dbReference type="EMBL" id="CP000472">
    <property type="protein sequence ID" value="ACJ28864.1"/>
    <property type="molecule type" value="Genomic_DNA"/>
</dbReference>
<dbReference type="GO" id="GO:0005886">
    <property type="term" value="C:plasma membrane"/>
    <property type="evidence" value="ECO:0007669"/>
    <property type="project" value="UniProtKB-SubCell"/>
</dbReference>
<keyword evidence="3 6" id="KW-0812">Transmembrane</keyword>
<gene>
    <name evidence="8" type="ordered locus">swp_2110</name>
</gene>
<keyword evidence="9" id="KW-1185">Reference proteome</keyword>
<sequence length="573" mass="61796">MDSLKKPVVLLFTLLSFALCAYVHFTVEPTWKEQLYSFATQENEAGALFYEEDGVKKRIESLTPYAKSPLTQAALNLYSKPVDLDQQWVTKDGSIYLSKPSFHLGFWSIFPAFLAIFLCLVTKEPLIALMSGIISGALLLGKFDLIDAIIIPSLATESAAGILLLYLWLLGGLMGVWSKTGAAQAFADHMTEHYVSGPRSAKLVAWFLGVIFFQGGTVSTVLVGTTVKPLADKANVSHEEMAYIVDSTASPIASVIAFNAWPAYVQALIFVPGVAFLATAQDRINFFFSSIPFSFYGIIAVLGTLLLSLNIMTFSGKRLRQARLRAIKTGQLDAPTARPMSAEELSKPSVPTGYKSSMLEFILPLLLLIGIAITTFLTLGSPKVAWAFAAALLLSVLIALAKNMSIHDLIDGFNQGVKGVVLGSVILMLAVIIGLLSRQVGGGLYLIDFLGEGMPYWCLPIFLQVLTMVIAFSTGTSWGTYAIAFPLAMPLAWSIAMSSGIDNPEIYMMICFATVLNGSVCGDQCSPISDTTILSSMTTGCDLMDHVKSQIYPASLAAVLAAILWTLSALIFA</sequence>
<evidence type="ECO:0000256" key="5">
    <source>
        <dbReference type="ARBA" id="ARBA00023136"/>
    </source>
</evidence>
<evidence type="ECO:0000256" key="2">
    <source>
        <dbReference type="ARBA" id="ARBA00022475"/>
    </source>
</evidence>
<feature type="transmembrane region" description="Helical" evidence="6">
    <location>
        <begin position="416"/>
        <end position="434"/>
    </location>
</feature>
<dbReference type="Pfam" id="PF03553">
    <property type="entry name" value="Na_H_antiporter"/>
    <property type="match status" value="1"/>
</dbReference>
<dbReference type="eggNOG" id="COG1757">
    <property type="taxonomic scope" value="Bacteria"/>
</dbReference>
<reference evidence="8 9" key="1">
    <citation type="journal article" date="2008" name="PLoS ONE">
        <title>Environmental adaptation: genomic analysis of the piezotolerant and psychrotolerant deep-sea iron reducing bacterium Shewanella piezotolerans WP3.</title>
        <authorList>
            <person name="Wang F."/>
            <person name="Wang J."/>
            <person name="Jian H."/>
            <person name="Zhang B."/>
            <person name="Li S."/>
            <person name="Wang F."/>
            <person name="Zeng X."/>
            <person name="Gao L."/>
            <person name="Bartlett D.H."/>
            <person name="Yu J."/>
            <person name="Hu S."/>
            <person name="Xiao X."/>
        </authorList>
    </citation>
    <scope>NUCLEOTIDE SEQUENCE [LARGE SCALE GENOMIC DNA]</scope>
    <source>
        <strain evidence="9">WP3 / JCM 13877</strain>
    </source>
</reference>
<keyword evidence="5 6" id="KW-0472">Membrane</keyword>
<feature type="transmembrane region" description="Helical" evidence="6">
    <location>
        <begin position="149"/>
        <end position="169"/>
    </location>
</feature>
<dbReference type="PANTHER" id="PTHR43478:SF1">
    <property type="entry name" value="NA+_H+ ANTIPORTER NHAC-LIKE C-TERMINAL DOMAIN-CONTAINING PROTEIN"/>
    <property type="match status" value="1"/>
</dbReference>
<keyword evidence="4 6" id="KW-1133">Transmembrane helix</keyword>
<dbReference type="InterPro" id="IPR018461">
    <property type="entry name" value="Na/H_Antiport_NhaC-like_C"/>
</dbReference>
<evidence type="ECO:0000256" key="4">
    <source>
        <dbReference type="ARBA" id="ARBA00022989"/>
    </source>
</evidence>
<name>B8CLU0_SHEPW</name>
<feature type="transmembrane region" description="Helical" evidence="6">
    <location>
        <begin position="104"/>
        <end position="121"/>
    </location>
</feature>
<dbReference type="STRING" id="225849.swp_2110"/>
<feature type="transmembrane region" description="Helical" evidence="6">
    <location>
        <begin position="361"/>
        <end position="379"/>
    </location>
</feature>
<keyword evidence="2" id="KW-1003">Cell membrane</keyword>
<organism evidence="8 9">
    <name type="scientific">Shewanella piezotolerans (strain WP3 / JCM 13877)</name>
    <dbReference type="NCBI Taxonomy" id="225849"/>
    <lineage>
        <taxon>Bacteria</taxon>
        <taxon>Pseudomonadati</taxon>
        <taxon>Pseudomonadota</taxon>
        <taxon>Gammaproteobacteria</taxon>
        <taxon>Alteromonadales</taxon>
        <taxon>Shewanellaceae</taxon>
        <taxon>Shewanella</taxon>
    </lineage>
</organism>
<dbReference type="PANTHER" id="PTHR43478">
    <property type="entry name" value="NA+/H+ ANTIPORTER-RELATED"/>
    <property type="match status" value="1"/>
</dbReference>
<dbReference type="AlphaFoldDB" id="B8CLU0"/>
<feature type="transmembrane region" description="Helical" evidence="6">
    <location>
        <begin position="203"/>
        <end position="223"/>
    </location>
</feature>
<feature type="transmembrane region" description="Helical" evidence="6">
    <location>
        <begin position="551"/>
        <end position="572"/>
    </location>
</feature>